<dbReference type="RefSeq" id="XP_046010157.1">
    <property type="nucleotide sequence ID" value="XM_046158986.1"/>
</dbReference>
<dbReference type="Gene3D" id="1.25.40.20">
    <property type="entry name" value="Ankyrin repeat-containing domain"/>
    <property type="match status" value="2"/>
</dbReference>
<dbReference type="InterPro" id="IPR036770">
    <property type="entry name" value="Ankyrin_rpt-contain_sf"/>
</dbReference>
<dbReference type="InterPro" id="IPR036047">
    <property type="entry name" value="F-box-like_dom_sf"/>
</dbReference>
<dbReference type="InterPro" id="IPR001810">
    <property type="entry name" value="F-box_dom"/>
</dbReference>
<feature type="domain" description="F-box" evidence="4">
    <location>
        <begin position="18"/>
        <end position="64"/>
    </location>
</feature>
<protein>
    <submittedName>
        <fullName evidence="5">Ankyrin repeat-containing domain protein</fullName>
    </submittedName>
</protein>
<dbReference type="PROSITE" id="PS50297">
    <property type="entry name" value="ANK_REP_REGION"/>
    <property type="match status" value="1"/>
</dbReference>
<dbReference type="SUPFAM" id="SSF48403">
    <property type="entry name" value="Ankyrin repeat"/>
    <property type="match status" value="1"/>
</dbReference>
<dbReference type="GeneID" id="70188532"/>
<evidence type="ECO:0000256" key="3">
    <source>
        <dbReference type="PROSITE-ProRule" id="PRU00023"/>
    </source>
</evidence>
<evidence type="ECO:0000313" key="6">
    <source>
        <dbReference type="Proteomes" id="UP000756346"/>
    </source>
</evidence>
<comment type="caution">
    <text evidence="5">The sequence shown here is derived from an EMBL/GenBank/DDBJ whole genome shotgun (WGS) entry which is preliminary data.</text>
</comment>
<dbReference type="PANTHER" id="PTHR24198:SF165">
    <property type="entry name" value="ANKYRIN REPEAT-CONTAINING PROTEIN-RELATED"/>
    <property type="match status" value="1"/>
</dbReference>
<keyword evidence="2 3" id="KW-0040">ANK repeat</keyword>
<dbReference type="EMBL" id="JAGTJQ010000007">
    <property type="protein sequence ID" value="KAH7027358.1"/>
    <property type="molecule type" value="Genomic_DNA"/>
</dbReference>
<dbReference type="AlphaFoldDB" id="A0A9P8Y062"/>
<dbReference type="PROSITE" id="PS50181">
    <property type="entry name" value="FBOX"/>
    <property type="match status" value="1"/>
</dbReference>
<dbReference type="Proteomes" id="UP000756346">
    <property type="component" value="Unassembled WGS sequence"/>
</dbReference>
<name>A0A9P8Y062_9PEZI</name>
<dbReference type="OrthoDB" id="426293at2759"/>
<keyword evidence="6" id="KW-1185">Reference proteome</keyword>
<feature type="repeat" description="ANK" evidence="3">
    <location>
        <begin position="191"/>
        <end position="223"/>
    </location>
</feature>
<evidence type="ECO:0000313" key="5">
    <source>
        <dbReference type="EMBL" id="KAH7027358.1"/>
    </source>
</evidence>
<dbReference type="PROSITE" id="PS50088">
    <property type="entry name" value="ANK_REPEAT"/>
    <property type="match status" value="2"/>
</dbReference>
<feature type="repeat" description="ANK" evidence="3">
    <location>
        <begin position="107"/>
        <end position="139"/>
    </location>
</feature>
<evidence type="ECO:0000256" key="1">
    <source>
        <dbReference type="ARBA" id="ARBA00022737"/>
    </source>
</evidence>
<reference evidence="5" key="1">
    <citation type="journal article" date="2021" name="Nat. Commun.">
        <title>Genetic determinants of endophytism in the Arabidopsis root mycobiome.</title>
        <authorList>
            <person name="Mesny F."/>
            <person name="Miyauchi S."/>
            <person name="Thiergart T."/>
            <person name="Pickel B."/>
            <person name="Atanasova L."/>
            <person name="Karlsson M."/>
            <person name="Huettel B."/>
            <person name="Barry K.W."/>
            <person name="Haridas S."/>
            <person name="Chen C."/>
            <person name="Bauer D."/>
            <person name="Andreopoulos W."/>
            <person name="Pangilinan J."/>
            <person name="LaButti K."/>
            <person name="Riley R."/>
            <person name="Lipzen A."/>
            <person name="Clum A."/>
            <person name="Drula E."/>
            <person name="Henrissat B."/>
            <person name="Kohler A."/>
            <person name="Grigoriev I.V."/>
            <person name="Martin F.M."/>
            <person name="Hacquard S."/>
        </authorList>
    </citation>
    <scope>NUCLEOTIDE SEQUENCE</scope>
    <source>
        <strain evidence="5">MPI-CAGE-CH-0230</strain>
    </source>
</reference>
<dbReference type="CDD" id="cd09917">
    <property type="entry name" value="F-box_SF"/>
    <property type="match status" value="1"/>
</dbReference>
<dbReference type="PANTHER" id="PTHR24198">
    <property type="entry name" value="ANKYRIN REPEAT AND PROTEIN KINASE DOMAIN-CONTAINING PROTEIN"/>
    <property type="match status" value="1"/>
</dbReference>
<proteinExistence type="predicted"/>
<organism evidence="5 6">
    <name type="scientific">Microdochium trichocladiopsis</name>
    <dbReference type="NCBI Taxonomy" id="1682393"/>
    <lineage>
        <taxon>Eukaryota</taxon>
        <taxon>Fungi</taxon>
        <taxon>Dikarya</taxon>
        <taxon>Ascomycota</taxon>
        <taxon>Pezizomycotina</taxon>
        <taxon>Sordariomycetes</taxon>
        <taxon>Xylariomycetidae</taxon>
        <taxon>Xylariales</taxon>
        <taxon>Microdochiaceae</taxon>
        <taxon>Microdochium</taxon>
    </lineage>
</organism>
<dbReference type="InterPro" id="IPR002110">
    <property type="entry name" value="Ankyrin_rpt"/>
</dbReference>
<sequence>MSDGASLSDHVEWALATQPAFTNLPPELILVVIEHLSVFHALQLARASRHIYELVATHAYARHIETALHNGNPLVWAVKNDLLKTAERALALGVDANEPFRQGHAYKFYTPLLVAIEHKNVAMVSLLLRYGAHPAASTSSDTPLMMAVSQKSPEIVQLLLKQDQHHIGNNTASPYRRSQLVSDAANVRGVQGHTALYYAVLQNDTTMVDLLLSHNAKPDLLNAFGQAPLATAIMHGKLEIVKRLLDSSKAYVVTRDDGRDNGFSLAATLVRHASAGVSMEILKAVLYSVKRVTNGKTWFVVPDEVLQRQLGRDRHMMKLLLDAGVDPDVKSAAGATVL</sequence>
<accession>A0A9P8Y062</accession>
<gene>
    <name evidence="5" type="ORF">B0I36DRAFT_364568</name>
</gene>
<dbReference type="SMART" id="SM00248">
    <property type="entry name" value="ANK"/>
    <property type="match status" value="5"/>
</dbReference>
<dbReference type="Pfam" id="PF12796">
    <property type="entry name" value="Ank_2"/>
    <property type="match status" value="2"/>
</dbReference>
<dbReference type="SUPFAM" id="SSF81383">
    <property type="entry name" value="F-box domain"/>
    <property type="match status" value="1"/>
</dbReference>
<keyword evidence="1" id="KW-0677">Repeat</keyword>
<evidence type="ECO:0000259" key="4">
    <source>
        <dbReference type="PROSITE" id="PS50181"/>
    </source>
</evidence>
<evidence type="ECO:0000256" key="2">
    <source>
        <dbReference type="ARBA" id="ARBA00023043"/>
    </source>
</evidence>